<keyword evidence="2 10" id="KW-0963">Cytoplasm</keyword>
<sequence length="368" mass="38121">MGRPAAVVPPSAWVRGPAGVARPVRLEPSRPVRFSPMTDAVASRTDSPRGAVAAGLATLAADGTVLDTWFPAPELADAPGPAGTERLTAERAAELLGEGALQAVGPDPRRGVEVVAVRTVISSLDEKPVDAHDAYLRLHLLSHRLVKPHGQNLDGIFGLLANVAWTSLGPVAIDQVETARLNARAEGLHLQVTSVDKFPRMTDYVVPSGVRIADADRVRLGAHLAPGTTVMHEGFVNFNAGTLGTSMVEGRISAGVVIGDGSDIGGGASTMGTLSGGGKQIISVGERCLLGAESGIGIALGDECVVEAGLYVTAGTRVTLPDGQVVKALELSGADNILFRRNSTTGTVEARPYKSTWGGLNEILHSHN</sequence>
<evidence type="ECO:0000256" key="3">
    <source>
        <dbReference type="ARBA" id="ARBA00022605"/>
    </source>
</evidence>
<proteinExistence type="inferred from homology"/>
<evidence type="ECO:0000313" key="13">
    <source>
        <dbReference type="Proteomes" id="UP000638313"/>
    </source>
</evidence>
<feature type="binding site" evidence="10">
    <location>
        <begin position="340"/>
        <end position="343"/>
    </location>
    <ligand>
        <name>succinyl-CoA</name>
        <dbReference type="ChEBI" id="CHEBI:57292"/>
    </ligand>
</feature>
<evidence type="ECO:0000256" key="2">
    <source>
        <dbReference type="ARBA" id="ARBA00022490"/>
    </source>
</evidence>
<dbReference type="Pfam" id="PF14602">
    <property type="entry name" value="Hexapep_2"/>
    <property type="match status" value="1"/>
</dbReference>
<reference evidence="12" key="1">
    <citation type="journal article" date="2014" name="Int. J. Syst. Evol. Microbiol.">
        <title>Complete genome sequence of Corynebacterium casei LMG S-19264T (=DSM 44701T), isolated from a smear-ripened cheese.</title>
        <authorList>
            <consortium name="US DOE Joint Genome Institute (JGI-PGF)"/>
            <person name="Walter F."/>
            <person name="Albersmeier A."/>
            <person name="Kalinowski J."/>
            <person name="Ruckert C."/>
        </authorList>
    </citation>
    <scope>NUCLEOTIDE SEQUENCE</scope>
    <source>
        <strain evidence="12">JCM 4059</strain>
    </source>
</reference>
<keyword evidence="8 10" id="KW-0457">Lysine biosynthesis</keyword>
<dbReference type="InterPro" id="IPR038361">
    <property type="entry name" value="THDPS_M_sf"/>
</dbReference>
<comment type="pathway">
    <text evidence="10">Amino-acid biosynthesis; L-lysine biosynthesis via DAP pathway; LL-2,6-diaminopimelate from (S)-tetrahydrodipicolinate (succinylase route): step 1/3.</text>
</comment>
<keyword evidence="6 10" id="KW-0460">Magnesium</keyword>
<feature type="binding site" evidence="10">
    <location>
        <position position="315"/>
    </location>
    <ligand>
        <name>succinyl-CoA</name>
        <dbReference type="ChEBI" id="CHEBI:57292"/>
    </ligand>
</feature>
<dbReference type="Pfam" id="PF14789">
    <property type="entry name" value="THDPS_M"/>
    <property type="match status" value="1"/>
</dbReference>
<feature type="binding site" evidence="10">
    <location>
        <position position="269"/>
    </location>
    <ligand>
        <name>succinyl-CoA</name>
        <dbReference type="ChEBI" id="CHEBI:57292"/>
    </ligand>
</feature>
<dbReference type="InterPro" id="IPR001451">
    <property type="entry name" value="Hexapep"/>
</dbReference>
<keyword evidence="13" id="KW-1185">Reference proteome</keyword>
<feature type="active site" description="Acyl-anhydride intermediate" evidence="10">
    <location>
        <position position="249"/>
    </location>
</feature>
<dbReference type="EC" id="2.3.1.117" evidence="10"/>
<feature type="binding site" evidence="10">
    <location>
        <position position="251"/>
    </location>
    <ligand>
        <name>succinyl-CoA</name>
        <dbReference type="ChEBI" id="CHEBI:57292"/>
    </ligand>
</feature>
<evidence type="ECO:0000256" key="9">
    <source>
        <dbReference type="ARBA" id="ARBA00023315"/>
    </source>
</evidence>
<dbReference type="GO" id="GO:0008666">
    <property type="term" value="F:2,3,4,5-tetrahydropyridine-2,6-dicarboxylate N-succinyltransferase activity"/>
    <property type="evidence" value="ECO:0007669"/>
    <property type="project" value="UniProtKB-UniRule"/>
</dbReference>
<dbReference type="SUPFAM" id="SSF51161">
    <property type="entry name" value="Trimeric LpxA-like enzymes"/>
    <property type="match status" value="1"/>
</dbReference>
<evidence type="ECO:0000256" key="6">
    <source>
        <dbReference type="ARBA" id="ARBA00022842"/>
    </source>
</evidence>
<comment type="function">
    <text evidence="10">Catalyzes the conversion of the cyclic tetrahydrodipicolinate (THDP) into the acyclic N-succinyl-L-2-amino-6-oxopimelate using succinyl-CoA.</text>
</comment>
<keyword evidence="7 10" id="KW-0220">Diaminopimelate biosynthesis</keyword>
<feature type="domain" description="2,3,4,5-tetrahydropyridine-2,6-dicarboxylate N-succinyltransferase middle" evidence="11">
    <location>
        <begin position="160"/>
        <end position="200"/>
    </location>
</feature>
<feature type="binding site" evidence="10">
    <location>
        <begin position="307"/>
        <end position="308"/>
    </location>
    <ligand>
        <name>succinyl-CoA</name>
        <dbReference type="ChEBI" id="CHEBI:57292"/>
    </ligand>
</feature>
<comment type="subunit">
    <text evidence="1 10">Homotrimer.</text>
</comment>
<comment type="caution">
    <text evidence="12">The sequence shown here is derived from an EMBL/GenBank/DDBJ whole genome shotgun (WGS) entry which is preliminary data.</text>
</comment>
<protein>
    <recommendedName>
        <fullName evidence="10">2,3,4,5-tetrahydropyridine-2,6-dicarboxylate N-succinyltransferase</fullName>
        <ecNumber evidence="10">2.3.1.117</ecNumber>
    </recommendedName>
    <alternativeName>
        <fullName evidence="10">Tetrahydrodipicolinate N-succinyltransferase</fullName>
        <shortName evidence="10">THDP succinyltransferase</shortName>
        <shortName evidence="10">THP succinyltransferase</shortName>
    </alternativeName>
    <alternativeName>
        <fullName evidence="10">Tetrahydropicolinate succinylase</fullName>
    </alternativeName>
</protein>
<dbReference type="GO" id="GO:0005737">
    <property type="term" value="C:cytoplasm"/>
    <property type="evidence" value="ECO:0007669"/>
    <property type="project" value="UniProtKB-SubCell"/>
</dbReference>
<dbReference type="Gene3D" id="3.30.60.70">
    <property type="entry name" value="Trimeric LpxA-like enzymes"/>
    <property type="match status" value="1"/>
</dbReference>
<dbReference type="InterPro" id="IPR026586">
    <property type="entry name" value="Type2_DapD"/>
</dbReference>
<keyword evidence="9 10" id="KW-0012">Acyltransferase</keyword>
<evidence type="ECO:0000259" key="11">
    <source>
        <dbReference type="Pfam" id="PF14789"/>
    </source>
</evidence>
<dbReference type="AlphaFoldDB" id="A0A919EFF0"/>
<evidence type="ECO:0000256" key="1">
    <source>
        <dbReference type="ARBA" id="ARBA00011233"/>
    </source>
</evidence>
<dbReference type="Gene3D" id="3.30.70.2010">
    <property type="match status" value="1"/>
</dbReference>
<dbReference type="Gene3D" id="2.160.10.10">
    <property type="entry name" value="Hexapeptide repeat proteins"/>
    <property type="match status" value="1"/>
</dbReference>
<gene>
    <name evidence="10 12" type="primary">dapD</name>
    <name evidence="12" type="ORF">GCM10010218_62440</name>
</gene>
<evidence type="ECO:0000256" key="4">
    <source>
        <dbReference type="ARBA" id="ARBA00022679"/>
    </source>
</evidence>
<evidence type="ECO:0000313" key="12">
    <source>
        <dbReference type="EMBL" id="GHF72634.1"/>
    </source>
</evidence>
<comment type="similarity">
    <text evidence="10">Belongs to the type 2 tetrahydrodipicolinate N-succinyltransferase family.</text>
</comment>
<accession>A0A919EFF0</accession>
<dbReference type="InterPro" id="IPR032784">
    <property type="entry name" value="THDPS_M"/>
</dbReference>
<dbReference type="EMBL" id="BNBD01000022">
    <property type="protein sequence ID" value="GHF72634.1"/>
    <property type="molecule type" value="Genomic_DNA"/>
</dbReference>
<comment type="catalytic activity">
    <reaction evidence="10">
        <text>(S)-2,3,4,5-tetrahydrodipicolinate + succinyl-CoA + H2O = (S)-2-succinylamino-6-oxoheptanedioate + CoA</text>
        <dbReference type="Rhea" id="RHEA:17325"/>
        <dbReference type="ChEBI" id="CHEBI:15377"/>
        <dbReference type="ChEBI" id="CHEBI:15685"/>
        <dbReference type="ChEBI" id="CHEBI:16845"/>
        <dbReference type="ChEBI" id="CHEBI:57287"/>
        <dbReference type="ChEBI" id="CHEBI:57292"/>
        <dbReference type="EC" id="2.3.1.117"/>
    </reaction>
</comment>
<evidence type="ECO:0000256" key="10">
    <source>
        <dbReference type="HAMAP-Rule" id="MF_02122"/>
    </source>
</evidence>
<feature type="binding site" evidence="10">
    <location>
        <position position="327"/>
    </location>
    <ligand>
        <name>succinyl-CoA</name>
        <dbReference type="ChEBI" id="CHEBI:57292"/>
    </ligand>
</feature>
<keyword evidence="4 10" id="KW-0808">Transferase</keyword>
<keyword evidence="3 10" id="KW-0028">Amino-acid biosynthesis</keyword>
<name>A0A919EFF0_9ACTN</name>
<dbReference type="InterPro" id="IPR011004">
    <property type="entry name" value="Trimer_LpxA-like_sf"/>
</dbReference>
<reference evidence="12" key="2">
    <citation type="submission" date="2020-09" db="EMBL/GenBank/DDBJ databases">
        <authorList>
            <person name="Sun Q."/>
            <person name="Ohkuma M."/>
        </authorList>
    </citation>
    <scope>NUCLEOTIDE SEQUENCE</scope>
    <source>
        <strain evidence="12">JCM 4059</strain>
    </source>
</reference>
<evidence type="ECO:0000256" key="7">
    <source>
        <dbReference type="ARBA" id="ARBA00022915"/>
    </source>
</evidence>
<dbReference type="NCBIfam" id="TIGR03535">
    <property type="entry name" value="DapD_actino"/>
    <property type="match status" value="1"/>
</dbReference>
<feature type="binding site" evidence="10">
    <location>
        <position position="233"/>
    </location>
    <ligand>
        <name>Mg(2+)</name>
        <dbReference type="ChEBI" id="CHEBI:18420"/>
        <label>2</label>
        <note>ligand shared between trimeric partners</note>
    </ligand>
</feature>
<dbReference type="HAMAP" id="MF_02122">
    <property type="entry name" value="DapD_type2"/>
    <property type="match status" value="1"/>
</dbReference>
<dbReference type="Proteomes" id="UP000638313">
    <property type="component" value="Unassembled WGS sequence"/>
</dbReference>
<dbReference type="GO" id="GO:0000287">
    <property type="term" value="F:magnesium ion binding"/>
    <property type="evidence" value="ECO:0007669"/>
    <property type="project" value="UniProtKB-UniRule"/>
</dbReference>
<dbReference type="GO" id="GO:0009089">
    <property type="term" value="P:lysine biosynthetic process via diaminopimelate"/>
    <property type="evidence" value="ECO:0007669"/>
    <property type="project" value="UniProtKB-UniRule"/>
</dbReference>
<dbReference type="InterPro" id="IPR019875">
    <property type="entry name" value="DapD_actinobacteria"/>
</dbReference>
<feature type="binding site" evidence="10">
    <location>
        <position position="292"/>
    </location>
    <ligand>
        <name>succinyl-CoA</name>
        <dbReference type="ChEBI" id="CHEBI:57292"/>
    </ligand>
</feature>
<dbReference type="CDD" id="cd04649">
    <property type="entry name" value="LbH_THP_succinylT_putative"/>
    <property type="match status" value="1"/>
</dbReference>
<organism evidence="12 13">
    <name type="scientific">Streptomyces mashuensis</name>
    <dbReference type="NCBI Taxonomy" id="33904"/>
    <lineage>
        <taxon>Bacteria</taxon>
        <taxon>Bacillati</taxon>
        <taxon>Actinomycetota</taxon>
        <taxon>Actinomycetes</taxon>
        <taxon>Kitasatosporales</taxon>
        <taxon>Streptomycetaceae</taxon>
        <taxon>Streptomyces</taxon>
    </lineage>
</organism>
<dbReference type="FunFam" id="2.160.10.10:FF:000009">
    <property type="entry name" value="2,3,4,5-tetrahydropyridine-2,6-dicarboxylate N-succinyltransferase"/>
    <property type="match status" value="1"/>
</dbReference>
<keyword evidence="5 10" id="KW-0479">Metal-binding</keyword>
<comment type="subcellular location">
    <subcellularLocation>
        <location evidence="10">Cytoplasm</location>
    </subcellularLocation>
</comment>
<feature type="binding site" evidence="10">
    <location>
        <position position="216"/>
    </location>
    <ligand>
        <name>Mg(2+)</name>
        <dbReference type="ChEBI" id="CHEBI:18420"/>
        <label>1</label>
        <note>ligand shared between trimeric partners</note>
    </ligand>
</feature>
<dbReference type="GO" id="GO:0019877">
    <property type="term" value="P:diaminopimelate biosynthetic process"/>
    <property type="evidence" value="ECO:0007669"/>
    <property type="project" value="UniProtKB-UniRule"/>
</dbReference>
<evidence type="ECO:0000256" key="5">
    <source>
        <dbReference type="ARBA" id="ARBA00022723"/>
    </source>
</evidence>
<feature type="binding site" evidence="10">
    <location>
        <position position="266"/>
    </location>
    <ligand>
        <name>succinyl-CoA</name>
        <dbReference type="ChEBI" id="CHEBI:57292"/>
    </ligand>
</feature>
<evidence type="ECO:0000256" key="8">
    <source>
        <dbReference type="ARBA" id="ARBA00023154"/>
    </source>
</evidence>